<protein>
    <submittedName>
        <fullName evidence="1">Uncharacterized protein</fullName>
    </submittedName>
</protein>
<name>A0ACC2G9D4_DALPE</name>
<comment type="caution">
    <text evidence="1">The sequence shown here is derived from an EMBL/GenBank/DDBJ whole genome shotgun (WGS) entry which is preliminary data.</text>
</comment>
<dbReference type="Proteomes" id="UP001157502">
    <property type="component" value="Chromosome 16"/>
</dbReference>
<gene>
    <name evidence="1" type="ORF">DPEC_G00202510</name>
</gene>
<evidence type="ECO:0000313" key="1">
    <source>
        <dbReference type="EMBL" id="KAJ8000213.1"/>
    </source>
</evidence>
<accession>A0ACC2G9D4</accession>
<organism evidence="1 2">
    <name type="scientific">Dallia pectoralis</name>
    <name type="common">Alaska blackfish</name>
    <dbReference type="NCBI Taxonomy" id="75939"/>
    <lineage>
        <taxon>Eukaryota</taxon>
        <taxon>Metazoa</taxon>
        <taxon>Chordata</taxon>
        <taxon>Craniata</taxon>
        <taxon>Vertebrata</taxon>
        <taxon>Euteleostomi</taxon>
        <taxon>Actinopterygii</taxon>
        <taxon>Neopterygii</taxon>
        <taxon>Teleostei</taxon>
        <taxon>Protacanthopterygii</taxon>
        <taxon>Esociformes</taxon>
        <taxon>Umbridae</taxon>
        <taxon>Dallia</taxon>
    </lineage>
</organism>
<reference evidence="1" key="1">
    <citation type="submission" date="2021-05" db="EMBL/GenBank/DDBJ databases">
        <authorList>
            <person name="Pan Q."/>
            <person name="Jouanno E."/>
            <person name="Zahm M."/>
            <person name="Klopp C."/>
            <person name="Cabau C."/>
            <person name="Louis A."/>
            <person name="Berthelot C."/>
            <person name="Parey E."/>
            <person name="Roest Crollius H."/>
            <person name="Montfort J."/>
            <person name="Robinson-Rechavi M."/>
            <person name="Bouchez O."/>
            <person name="Lampietro C."/>
            <person name="Lopez Roques C."/>
            <person name="Donnadieu C."/>
            <person name="Postlethwait J."/>
            <person name="Bobe J."/>
            <person name="Dillon D."/>
            <person name="Chandos A."/>
            <person name="von Hippel F."/>
            <person name="Guiguen Y."/>
        </authorList>
    </citation>
    <scope>NUCLEOTIDE SEQUENCE</scope>
    <source>
        <strain evidence="1">YG-Jan2019</strain>
    </source>
</reference>
<dbReference type="EMBL" id="CM055743">
    <property type="protein sequence ID" value="KAJ8000213.1"/>
    <property type="molecule type" value="Genomic_DNA"/>
</dbReference>
<keyword evidence="2" id="KW-1185">Reference proteome</keyword>
<sequence>MYSDTAEMESARGSGGLSREYKLVMLGEGGVGKSAIIMQFISHRFPEDHDPTIEDAYKTQIRIDDEPANLDILDTAGQAEFTAMRDQYMRAGEGFIISYSITDRRSLQEARQFKQLIDRVRRTAHTPVVLVGNKSDLHNLRQVSVEEGKELAREFHCPFFETSAAFRLNIDEVFAALVRQIRQREAESVRGSERKTRRSHSFWSRMRFTFRRKQHSEH</sequence>
<evidence type="ECO:0000313" key="2">
    <source>
        <dbReference type="Proteomes" id="UP001157502"/>
    </source>
</evidence>
<proteinExistence type="predicted"/>